<dbReference type="AlphaFoldDB" id="A0A7W5EV20"/>
<reference evidence="1 2" key="1">
    <citation type="submission" date="2020-08" db="EMBL/GenBank/DDBJ databases">
        <title>Genomic Encyclopedia of Type Strains, Phase III (KMG-III): the genomes of soil and plant-associated and newly described type strains.</title>
        <authorList>
            <person name="Whitman W."/>
        </authorList>
    </citation>
    <scope>NUCLEOTIDE SEQUENCE [LARGE SCALE GENOMIC DNA]</scope>
    <source>
        <strain evidence="1 2">CECT 7744</strain>
    </source>
</reference>
<evidence type="ECO:0000313" key="2">
    <source>
        <dbReference type="Proteomes" id="UP000518892"/>
    </source>
</evidence>
<gene>
    <name evidence="1" type="ORF">FHR97_002796</name>
</gene>
<name>A0A7W5EV20_9GAMM</name>
<comment type="caution">
    <text evidence="1">The sequence shown here is derived from an EMBL/GenBank/DDBJ whole genome shotgun (WGS) entry which is preliminary data.</text>
</comment>
<dbReference type="EMBL" id="JACHXR010000008">
    <property type="protein sequence ID" value="MBB3231933.1"/>
    <property type="molecule type" value="Genomic_DNA"/>
</dbReference>
<evidence type="ECO:0000313" key="1">
    <source>
        <dbReference type="EMBL" id="MBB3231933.1"/>
    </source>
</evidence>
<dbReference type="Proteomes" id="UP000518892">
    <property type="component" value="Unassembled WGS sequence"/>
</dbReference>
<keyword evidence="2" id="KW-1185">Reference proteome</keyword>
<protein>
    <submittedName>
        <fullName evidence="1">Uncharacterized protein</fullName>
    </submittedName>
</protein>
<accession>A0A7W5EV20</accession>
<organism evidence="1 2">
    <name type="scientific">Halomonas stenophila</name>
    <dbReference type="NCBI Taxonomy" id="795312"/>
    <lineage>
        <taxon>Bacteria</taxon>
        <taxon>Pseudomonadati</taxon>
        <taxon>Pseudomonadota</taxon>
        <taxon>Gammaproteobacteria</taxon>
        <taxon>Oceanospirillales</taxon>
        <taxon>Halomonadaceae</taxon>
        <taxon>Halomonas</taxon>
    </lineage>
</organism>
<sequence length="247" mass="27914">MGIFNVEVKDVGHSDLIPTNLRVSYTASSFGKSVDSYVDLPRWGDAIVIHDRGMIFTALHDSTIKLADENKDNAKYQDHGIKMKWMLGDDFSDALDALIDQIRDRNPAIVYSARIDEDEEVNFNIEADENGWFGFGEYAAVIKASGKTFTVRDLEFGYGEKDIGYGIKERGVDNDWLDSPDNETKIEMAAERAGIDLDDDHILCILSTLENTVEKVIESDYKEEFESLSRPSRELEQEEDCGWGMSM</sequence>
<dbReference type="RefSeq" id="WP_183384402.1">
    <property type="nucleotide sequence ID" value="NZ_JACHXR010000008.1"/>
</dbReference>
<proteinExistence type="predicted"/>